<dbReference type="EMBL" id="WBVQ01000002">
    <property type="protein sequence ID" value="KAB2816596.1"/>
    <property type="molecule type" value="Genomic_DNA"/>
</dbReference>
<sequence>MSTVNVITKALYTSPYATLPPGVTTAGVAVQADTSQIPSTITDPIFVIRLRSADDSTVIGTSDSDGAGTSKSNANFQPSFPLSSAASYMVDGIWVNRGTPSAGINWDDAMGSAPISAGSPVIQSAQFDGTNVSARIDLGSSGIGIGSKVTLYSLSGGTHVEIGSSTIQGNIVEFAMSQTGYPPVYSLAVQAAVPVTNGGGQGNFAAPFSYGPLSQLVGIPQVAKTVTNASYDGKNLSLTWDLDTQADCADPDSSLVEILVNDKIVATGSGGVNSASIPIILPDSDQVTVNIRTVADNMVAQPLNSSIIASVPPVTNVALSADQLSVVAAVDVTNGEAYLMDRKKQVAGPQAVSSKAVSFTYNALNAVGLSVVARGKTSVLSGPLSSNAYLLATAPQLISANIVSSSDGTKWDIDLIINRLPDDAANVASYQIEVVEDGGTSVASHTTSSPSYSLSIDKTAIDLTKSHSIVLGATGASGGVSPTASYAITLVPPLLSNAGCSTDQITASWAAPANLPASNTLPVSYQMVIADSSGKPVYTGPFTSSLQGAVSLAELGLEGVANPQIMVNARIGNTVLVTDNTMGNKSYGTLLMAAPSIGNITVNPTDNKSVLNWDAVSGAATYTIHYSSGSPTTGVTGTTHTLTTALTPGQRQSFNVQALGTSNGVNVTGPVSDWVQIPSNAANAVSIRFNGVTVQMSWEAVSEAKLYNISLFDDSNSSASVYSGTSTETNASFTPTGLDNAKTYTAFVQAVSVEGTGLAGASLPLFTEGIFPSAEPSSTAVPYVYPGLNTAMLGTNAANPTKTAITLYFPELGAASGALGTNPITQGPFTIEPSGNTSLPYKLTIAADDEVWKFELDSIRTTLQSDYIAFLKAVESPTGEAGATPYGISLLQSAIGRYMPQTFAELLYYNFGLTTDTSVGSASIDLRPGMVLRASISDYQEVTGTDVNTWVPGYAGAASLDFEIGGYTAGSNWRTGFNAFLSALSAQQALHVDAPYVNTSGTQASGVAGDSDLYYSAFLQPFYRMFVPGTVPPATSTGSTTISSNFALAAASDYTSLQSVGIDPSQNAVAYFRARTVLQAMIYVVLNGVEKLVPIGTTVGNLLDQHGHRPVTASKALQTLRVYRSLAPVITNTDSSQSVASVVEVLFDWNGFVTYADGIGSDSLSMPLLPGDQVTLQ</sequence>
<dbReference type="SUPFAM" id="SSF49265">
    <property type="entry name" value="Fibronectin type III"/>
    <property type="match status" value="1"/>
</dbReference>
<comment type="caution">
    <text evidence="2">The sequence shown here is derived from an EMBL/GenBank/DDBJ whole genome shotgun (WGS) entry which is preliminary data.</text>
</comment>
<organism evidence="2 3">
    <name type="scientific">Phaeocystidibacter marisrubri</name>
    <dbReference type="NCBI Taxonomy" id="1577780"/>
    <lineage>
        <taxon>Bacteria</taxon>
        <taxon>Pseudomonadati</taxon>
        <taxon>Bacteroidota</taxon>
        <taxon>Flavobacteriia</taxon>
        <taxon>Flavobacteriales</taxon>
        <taxon>Phaeocystidibacteraceae</taxon>
        <taxon>Phaeocystidibacter</taxon>
    </lineage>
</organism>
<feature type="domain" description="Fibronectin type-III" evidence="1">
    <location>
        <begin position="594"/>
        <end position="666"/>
    </location>
</feature>
<gene>
    <name evidence="2" type="ORF">F8C82_13015</name>
</gene>
<dbReference type="Gene3D" id="2.60.40.10">
    <property type="entry name" value="Immunoglobulins"/>
    <property type="match status" value="1"/>
</dbReference>
<keyword evidence="3" id="KW-1185">Reference proteome</keyword>
<accession>A0A6L3ZFY1</accession>
<reference evidence="2 3" key="1">
    <citation type="submission" date="2019-10" db="EMBL/GenBank/DDBJ databases">
        <title>Genome sequence of Phaeocystidibacter marisrubri JCM30614 (type strain).</title>
        <authorList>
            <person name="Bowman J.P."/>
        </authorList>
    </citation>
    <scope>NUCLEOTIDE SEQUENCE [LARGE SCALE GENOMIC DNA]</scope>
    <source>
        <strain evidence="2 3">JCM 30614</strain>
    </source>
</reference>
<dbReference type="Proteomes" id="UP000484164">
    <property type="component" value="Unassembled WGS sequence"/>
</dbReference>
<protein>
    <recommendedName>
        <fullName evidence="1">Fibronectin type-III domain-containing protein</fullName>
    </recommendedName>
</protein>
<evidence type="ECO:0000313" key="2">
    <source>
        <dbReference type="EMBL" id="KAB2816596.1"/>
    </source>
</evidence>
<proteinExistence type="predicted"/>
<evidence type="ECO:0000259" key="1">
    <source>
        <dbReference type="SMART" id="SM00060"/>
    </source>
</evidence>
<dbReference type="InterPro" id="IPR013783">
    <property type="entry name" value="Ig-like_fold"/>
</dbReference>
<dbReference type="InterPro" id="IPR036116">
    <property type="entry name" value="FN3_sf"/>
</dbReference>
<name>A0A6L3ZFY1_9FLAO</name>
<dbReference type="OrthoDB" id="9773233at2"/>
<dbReference type="InterPro" id="IPR003961">
    <property type="entry name" value="FN3_dom"/>
</dbReference>
<dbReference type="AlphaFoldDB" id="A0A6L3ZFY1"/>
<evidence type="ECO:0000313" key="3">
    <source>
        <dbReference type="Proteomes" id="UP000484164"/>
    </source>
</evidence>
<feature type="domain" description="Fibronectin type-III" evidence="1">
    <location>
        <begin position="678"/>
        <end position="757"/>
    </location>
</feature>
<dbReference type="RefSeq" id="WP_151694023.1">
    <property type="nucleotide sequence ID" value="NZ_BMGX01000001.1"/>
</dbReference>
<dbReference type="SMART" id="SM00060">
    <property type="entry name" value="FN3"/>
    <property type="match status" value="2"/>
</dbReference>